<accession>A0A1X0XPE7</accession>
<reference evidence="3 4" key="1">
    <citation type="submission" date="2017-03" db="EMBL/GenBank/DDBJ databases">
        <title>Genome sequence of Geothermobacter sp. EPR-M, Deep-Sea Iron Reducer.</title>
        <authorList>
            <person name="Tully B."/>
            <person name="Savalia P."/>
            <person name="Abuyen K."/>
            <person name="Baughan C."/>
            <person name="Romero E."/>
            <person name="Ronkowski C."/>
            <person name="Torres B."/>
            <person name="Tremblay J."/>
            <person name="Trujillo A."/>
            <person name="Tyler M."/>
            <person name="Perez-Rodriguez I."/>
            <person name="Amend J."/>
        </authorList>
    </citation>
    <scope>NUCLEOTIDE SEQUENCE [LARGE SCALE GENOMIC DNA]</scope>
    <source>
        <strain evidence="3 4">EPR-M</strain>
    </source>
</reference>
<keyword evidence="4" id="KW-1185">Reference proteome</keyword>
<dbReference type="PANTHER" id="PTHR43833">
    <property type="entry name" value="POTASSIUM CHANNEL PROTEIN 2-RELATED-RELATED"/>
    <property type="match status" value="1"/>
</dbReference>
<proteinExistence type="predicted"/>
<dbReference type="OrthoDB" id="9776294at2"/>
<dbReference type="SUPFAM" id="SSF116726">
    <property type="entry name" value="TrkA C-terminal domain-like"/>
    <property type="match status" value="1"/>
</dbReference>
<comment type="caution">
    <text evidence="3">The sequence shown here is derived from an EMBL/GenBank/DDBJ whole genome shotgun (WGS) entry which is preliminary data.</text>
</comment>
<dbReference type="STRING" id="1969733.B5V00_15660"/>
<gene>
    <name evidence="3" type="ORF">B5V00_15660</name>
</gene>
<dbReference type="Pfam" id="PF02080">
    <property type="entry name" value="TrkA_C"/>
    <property type="match status" value="1"/>
</dbReference>
<dbReference type="Gene3D" id="3.30.70.1450">
    <property type="entry name" value="Regulator of K+ conductance, C-terminal domain"/>
    <property type="match status" value="1"/>
</dbReference>
<evidence type="ECO:0000259" key="1">
    <source>
        <dbReference type="PROSITE" id="PS51201"/>
    </source>
</evidence>
<feature type="domain" description="RCK N-terminal" evidence="1">
    <location>
        <begin position="1"/>
        <end position="118"/>
    </location>
</feature>
<evidence type="ECO:0000313" key="3">
    <source>
        <dbReference type="EMBL" id="ORJ54756.1"/>
    </source>
</evidence>
<dbReference type="InterPro" id="IPR006037">
    <property type="entry name" value="RCK_C"/>
</dbReference>
<dbReference type="Pfam" id="PF02254">
    <property type="entry name" value="TrkA_N"/>
    <property type="match status" value="1"/>
</dbReference>
<dbReference type="PROSITE" id="PS51202">
    <property type="entry name" value="RCK_C"/>
    <property type="match status" value="1"/>
</dbReference>
<feature type="domain" description="RCK C-terminal" evidence="2">
    <location>
        <begin position="134"/>
        <end position="217"/>
    </location>
</feature>
<dbReference type="Gene3D" id="3.40.50.720">
    <property type="entry name" value="NAD(P)-binding Rossmann-like Domain"/>
    <property type="match status" value="1"/>
</dbReference>
<evidence type="ECO:0000259" key="2">
    <source>
        <dbReference type="PROSITE" id="PS51202"/>
    </source>
</evidence>
<name>A0A1X0XPE7_9BACT</name>
<dbReference type="PANTHER" id="PTHR43833:SF7">
    <property type="entry name" value="KTR SYSTEM POTASSIUM UPTAKE PROTEIN C"/>
    <property type="match status" value="1"/>
</dbReference>
<dbReference type="GO" id="GO:0006813">
    <property type="term" value="P:potassium ion transport"/>
    <property type="evidence" value="ECO:0007669"/>
    <property type="project" value="InterPro"/>
</dbReference>
<organism evidence="3 4">
    <name type="scientific">Geothermobacter hydrogeniphilus</name>
    <dbReference type="NCBI Taxonomy" id="1969733"/>
    <lineage>
        <taxon>Bacteria</taxon>
        <taxon>Pseudomonadati</taxon>
        <taxon>Thermodesulfobacteriota</taxon>
        <taxon>Desulfuromonadia</taxon>
        <taxon>Desulfuromonadales</taxon>
        <taxon>Geothermobacteraceae</taxon>
        <taxon>Geothermobacter</taxon>
    </lineage>
</organism>
<dbReference type="PROSITE" id="PS51201">
    <property type="entry name" value="RCK_N"/>
    <property type="match status" value="1"/>
</dbReference>
<dbReference type="InterPro" id="IPR036721">
    <property type="entry name" value="RCK_C_sf"/>
</dbReference>
<dbReference type="Proteomes" id="UP000193136">
    <property type="component" value="Unassembled WGS sequence"/>
</dbReference>
<dbReference type="InterPro" id="IPR003148">
    <property type="entry name" value="RCK_N"/>
</dbReference>
<dbReference type="GO" id="GO:0008324">
    <property type="term" value="F:monoatomic cation transmembrane transporter activity"/>
    <property type="evidence" value="ECO:0007669"/>
    <property type="project" value="InterPro"/>
</dbReference>
<dbReference type="SUPFAM" id="SSF51735">
    <property type="entry name" value="NAD(P)-binding Rossmann-fold domains"/>
    <property type="match status" value="1"/>
</dbReference>
<dbReference type="InterPro" id="IPR050721">
    <property type="entry name" value="Trk_Ktr_HKT_K-transport"/>
</dbReference>
<dbReference type="InterPro" id="IPR036291">
    <property type="entry name" value="NAD(P)-bd_dom_sf"/>
</dbReference>
<dbReference type="AlphaFoldDB" id="A0A1X0XPE7"/>
<dbReference type="EMBL" id="NAAD01000031">
    <property type="protein sequence ID" value="ORJ54756.1"/>
    <property type="molecule type" value="Genomic_DNA"/>
</dbReference>
<evidence type="ECO:0000313" key="4">
    <source>
        <dbReference type="Proteomes" id="UP000193136"/>
    </source>
</evidence>
<sequence length="217" mass="23817">MKKFCVIGAGNFGFNIARTLYEDGHEVLVIDNNRSHIQQVSDHCSVAMVADAADKEFLAAQGLAEMDAVVVAIGERSHAATLATLFLKELGVKRLVVKSVNEDHGRILRKVGADEVVYPEKDMAIKTARNLASPNILDMLTMAEGYSLNEIAPPAGFIGKTLIELDLRRKFGVYVLGIKDVLTDEFLLMPPPDRQIRDSDMLLIFGKATDVDKASRC</sequence>
<protein>
    <submittedName>
        <fullName evidence="3">Potassium transporter TrkA</fullName>
    </submittedName>
</protein>